<reference evidence="4" key="1">
    <citation type="journal article" date="2019" name="Int. J. Syst. Evol. Microbiol.">
        <title>The Global Catalogue of Microorganisms (GCM) 10K type strain sequencing project: providing services to taxonomists for standard genome sequencing and annotation.</title>
        <authorList>
            <consortium name="The Broad Institute Genomics Platform"/>
            <consortium name="The Broad Institute Genome Sequencing Center for Infectious Disease"/>
            <person name="Wu L."/>
            <person name="Ma J."/>
        </authorList>
    </citation>
    <scope>NUCLEOTIDE SEQUENCE [LARGE SCALE GENOMIC DNA]</scope>
    <source>
        <strain evidence="4">NBRC 110140</strain>
    </source>
</reference>
<dbReference type="InterPro" id="IPR052738">
    <property type="entry name" value="ABC-Tungstate_binding"/>
</dbReference>
<dbReference type="PANTHER" id="PTHR37945:SF1">
    <property type="entry name" value="EXTRACELLULAR TUNGSTATE BINDING PROTEIN"/>
    <property type="match status" value="1"/>
</dbReference>
<comment type="caution">
    <text evidence="3">The sequence shown here is derived from an EMBL/GenBank/DDBJ whole genome shotgun (WGS) entry which is preliminary data.</text>
</comment>
<dbReference type="PANTHER" id="PTHR37945">
    <property type="entry name" value="EXTRACELLULAR TUNGSTATE BINDING PROTEIN"/>
    <property type="match status" value="1"/>
</dbReference>
<keyword evidence="1" id="KW-0732">Signal</keyword>
<feature type="domain" description="PBP" evidence="2">
    <location>
        <begin position="17"/>
        <end position="237"/>
    </location>
</feature>
<dbReference type="Pfam" id="PF12849">
    <property type="entry name" value="PBP_like_2"/>
    <property type="match status" value="1"/>
</dbReference>
<proteinExistence type="predicted"/>
<evidence type="ECO:0000256" key="1">
    <source>
        <dbReference type="SAM" id="SignalP"/>
    </source>
</evidence>
<dbReference type="Proteomes" id="UP001156694">
    <property type="component" value="Unassembled WGS sequence"/>
</dbReference>
<evidence type="ECO:0000259" key="2">
    <source>
        <dbReference type="Pfam" id="PF12849"/>
    </source>
</evidence>
<name>A0ABQ5VTJ2_9RHOB</name>
<organism evidence="3 4">
    <name type="scientific">Amylibacter marinus</name>
    <dbReference type="NCBI Taxonomy" id="1475483"/>
    <lineage>
        <taxon>Bacteria</taxon>
        <taxon>Pseudomonadati</taxon>
        <taxon>Pseudomonadota</taxon>
        <taxon>Alphaproteobacteria</taxon>
        <taxon>Rhodobacterales</taxon>
        <taxon>Paracoccaceae</taxon>
        <taxon>Amylibacter</taxon>
    </lineage>
</organism>
<dbReference type="EMBL" id="BSNN01000002">
    <property type="protein sequence ID" value="GLQ34548.1"/>
    <property type="molecule type" value="Genomic_DNA"/>
</dbReference>
<gene>
    <name evidence="3" type="ORF">GCM10007939_08310</name>
</gene>
<keyword evidence="4" id="KW-1185">Reference proteome</keyword>
<feature type="chain" id="PRO_5046537379" evidence="1">
    <location>
        <begin position="18"/>
        <end position="272"/>
    </location>
</feature>
<evidence type="ECO:0000313" key="3">
    <source>
        <dbReference type="EMBL" id="GLQ34548.1"/>
    </source>
</evidence>
<evidence type="ECO:0000313" key="4">
    <source>
        <dbReference type="Proteomes" id="UP001156694"/>
    </source>
</evidence>
<sequence>MKSLLTCLLLLATPLSADSITLASTTSTQNSGLYDYLIPLFTKDTGIEVKVIAVGTGQALRIARNGDADVLMVHHRPSEDAFMAQGYGSVRFDVMYNDFVLVGPQMPQKPKSLTRFLQIMAQDQTHLFISRGDDSGTHKKERELWAQALDTPPSGTWYREIGAGMGAALNMAASENAYTLSDRGTWLSFGNKGDLAIRWAGDPDLRNPYGLILVNPDRFPHINAQAAAEFAKWITAPRAQAAIEAFRIEGMQLFCPHTPVNATQSAKTCPAQ</sequence>
<dbReference type="RefSeq" id="WP_284376369.1">
    <property type="nucleotide sequence ID" value="NZ_BSNN01000002.1"/>
</dbReference>
<feature type="signal peptide" evidence="1">
    <location>
        <begin position="1"/>
        <end position="17"/>
    </location>
</feature>
<accession>A0ABQ5VTJ2</accession>
<protein>
    <submittedName>
        <fullName evidence="3">Tungsten ABC transporter substrate-binding protein</fullName>
    </submittedName>
</protein>
<dbReference type="SUPFAM" id="SSF53850">
    <property type="entry name" value="Periplasmic binding protein-like II"/>
    <property type="match status" value="1"/>
</dbReference>
<dbReference type="Gene3D" id="3.40.190.10">
    <property type="entry name" value="Periplasmic binding protein-like II"/>
    <property type="match status" value="2"/>
</dbReference>
<dbReference type="InterPro" id="IPR024370">
    <property type="entry name" value="PBP_domain"/>
</dbReference>